<organism evidence="2 3">
    <name type="scientific">Chlamydia felis (strain Fe/C-56)</name>
    <name type="common">Chlamydophila felis</name>
    <dbReference type="NCBI Taxonomy" id="264202"/>
    <lineage>
        <taxon>Bacteria</taxon>
        <taxon>Pseudomonadati</taxon>
        <taxon>Chlamydiota</taxon>
        <taxon>Chlamydiia</taxon>
        <taxon>Chlamydiales</taxon>
        <taxon>Chlamydiaceae</taxon>
        <taxon>Chlamydia/Chlamydophila group</taxon>
        <taxon>Chlamydia</taxon>
    </lineage>
</organism>
<dbReference type="AlphaFoldDB" id="Q254Z7"/>
<evidence type="ECO:0000256" key="1">
    <source>
        <dbReference type="SAM" id="Phobius"/>
    </source>
</evidence>
<feature type="transmembrane region" description="Helical" evidence="1">
    <location>
        <begin position="58"/>
        <end position="83"/>
    </location>
</feature>
<dbReference type="KEGG" id="cfe:BAE81141.1"/>
<keyword evidence="3" id="KW-1185">Reference proteome</keyword>
<name>Q254Z7_CHLFF</name>
<reference evidence="2 3" key="1">
    <citation type="journal article" date="2006" name="DNA Res.">
        <title>Genome sequence of the cat pathogen, Chlamydophila felis.</title>
        <authorList>
            <person name="Azuma Y."/>
            <person name="Hirakawa H."/>
            <person name="Yamashita A."/>
            <person name="Cai Y."/>
            <person name="Rahman M.A."/>
            <person name="Suzuki H."/>
            <person name="Mitaku S."/>
            <person name="Toh H."/>
            <person name="Goto S."/>
            <person name="Murakami T."/>
            <person name="Sugi K."/>
            <person name="Hayashi H."/>
            <person name="Fukushi H."/>
            <person name="Hattori M."/>
            <person name="Kuhara S."/>
            <person name="Shirai M."/>
        </authorList>
    </citation>
    <scope>NUCLEOTIDE SEQUENCE [LARGE SCALE GENOMIC DNA]</scope>
    <source>
        <strain evidence="2 3">Fe/C-56</strain>
    </source>
</reference>
<dbReference type="HOGENOM" id="CLU_036378_1_0_0"/>
<evidence type="ECO:0008006" key="4">
    <source>
        <dbReference type="Google" id="ProtNLM"/>
    </source>
</evidence>
<keyword evidence="1" id="KW-0812">Transmembrane</keyword>
<dbReference type="EMBL" id="AP006861">
    <property type="protein sequence ID" value="BAE81141.1"/>
    <property type="molecule type" value="Genomic_DNA"/>
</dbReference>
<proteinExistence type="predicted"/>
<keyword evidence="1" id="KW-0472">Membrane</keyword>
<dbReference type="InterPro" id="IPR010792">
    <property type="entry name" value="DUF1389"/>
</dbReference>
<accession>Q254Z7</accession>
<dbReference type="OrthoDB" id="17520at2"/>
<dbReference type="Pfam" id="PF07146">
    <property type="entry name" value="DUF1389"/>
    <property type="match status" value="1"/>
</dbReference>
<keyword evidence="1" id="KW-1133">Transmembrane helix</keyword>
<evidence type="ECO:0000313" key="2">
    <source>
        <dbReference type="EMBL" id="BAE81141.1"/>
    </source>
</evidence>
<sequence length="418" mass="47202">MSLLKTYSCDVGSFCIRGNNSSFLEKRVCKGVLLIGKVVFASLSIAFASVLICGLTEPVFIVGLALSLALLAIMLSIQIYGYAKYQRLGTVHKPALDLNYKASPIPGHILYTIKRCYPDTVLQICLKQNLTIQEVRLLIDGLIQGYVLENYLPDFQEKIRDDYEGVKVDCQSFSMTPLDNVLLCECPFYFIKQFIDLGPKEFPEAKNLPPEIYWMSRMGLSENSSTVFHPSIWLLSRIVSEVEYQTLLNHARNNTWDQAQDLVADLKRRMKAFLKEDLGHVVSQAKVNLNLSIGSCDWLFRLCTHGVCWEQLRLFEFVHFGFISFISNLEQQSGESGFLAQSTASVYPYLFESQENFDPGVALLSWREWVENYTAAGEKDRQCGARQGILAILKKCSKNAALKERLDEELSAISASSN</sequence>
<feature type="transmembrane region" description="Helical" evidence="1">
    <location>
        <begin position="31"/>
        <end position="52"/>
    </location>
</feature>
<evidence type="ECO:0000313" key="3">
    <source>
        <dbReference type="Proteomes" id="UP000001260"/>
    </source>
</evidence>
<gene>
    <name evidence="2" type="ordered locus">CF0369</name>
</gene>
<dbReference type="RefSeq" id="WP_011457921.1">
    <property type="nucleotide sequence ID" value="NC_007899.1"/>
</dbReference>
<dbReference type="Proteomes" id="UP000001260">
    <property type="component" value="Chromosome"/>
</dbReference>
<protein>
    <recommendedName>
        <fullName evidence="4">DUF1389 domain-containing protein</fullName>
    </recommendedName>
</protein>